<organism evidence="2 3">
    <name type="scientific">Symbiodinium natans</name>
    <dbReference type="NCBI Taxonomy" id="878477"/>
    <lineage>
        <taxon>Eukaryota</taxon>
        <taxon>Sar</taxon>
        <taxon>Alveolata</taxon>
        <taxon>Dinophyceae</taxon>
        <taxon>Suessiales</taxon>
        <taxon>Symbiodiniaceae</taxon>
        <taxon>Symbiodinium</taxon>
    </lineage>
</organism>
<feature type="transmembrane region" description="Helical" evidence="1">
    <location>
        <begin position="771"/>
        <end position="792"/>
    </location>
</feature>
<sequence>MDGWAGDLVRLVKKEGDFALLHPLELARAARDYQDYWHGILSGELPRHEEAWLPLASLDLRPAAGPPEEPPQKPLPRSLGLQELGDVGSVLTVVVSTSPSRGHCDVGLLLAVLQSIQDCAGLGGCRKLLVFDAHAENLDQVADSGLAWVADGSAQLRNDYQNYVRALKEASEQRHPAMHAVELLQMPQWGHLVGTVRHAMEHVTTPLVMLHQHDLLLRPNMTQSQLLGSLRLLLAGRANCVLLNRDVNFAKRSTQYLLSPFWRPDLWRVFCKQHALAEEREEGTGMALSPFVGYSDQSQFVRVDWLQERVLRPVARRKCCMEFVVHELMIRSWLHNPSDWQGTYMLGDMEEGPFIFDTQKNGNAWAREDVAYSEENMEAFYVPPAERLRCRGDDKLCLSLYIYQRPGGSGVLYVPDTAGDENRESRDLYSPEKAKEHGSLIGAIGCMPKDCACRYHVTLADDLHRLELLQMFQMVTKILDAIPGYDSVALNENVRDFFLVWVESTKKVDIAQLRESALAGLESKAGEAPIKLCVKTAGPQWLGGHGGFMWVKKPGKKPYDALYIHMLRLKFPDKWMNHYGDSRDHSPCLFSICDPYHQFQPDYFHTTVPRFFDRNGELDDEVGFVQCPLYFHALEEELDYLDGNNANFFRFHSMIQNCCGGVSAWATNSTRLLNKEAEEALWVTERSRVRLGNKQRTRQMIERKYFPETCKVEHIASSVNEVLNGRRSHFINRRLSYGVSRSGTEALASMQQWKEGQVVFWFQSFFGHQGVTLWLTLLFLVYFLVRLCVLVSNTTSRPLVFRLGLLDDELLTPIMDLFKEFVDLVGASAYFENKPALINIYVVMLAEFAFWLGGLVVFLLLVFLVTECLKACTAFGCVSCDWVPNEMRHWARLLIRMHQTSGWVWWWLPFFWIGFNFWNVFAGQSYHFNRLGMFLFIIALQFLNWGMVVWASLRSSLQASLETNEVIFLSMDSIWRSTQSFYVTAPVQVYAIIKALEDWVRYHFYGEDITFQRASETRHQRAETSIMLIKYWTLLLIAGAIGAWVHYSLATRVGNGALASCIVVTLIALDCVHPCAYLWVGQSKHMADEQAYSLSWLQACLSPAWWSRWLSILILNRTLTRIIKWLGPISFVVLPWLILVGMPYMGINLAFMMLLGATST</sequence>
<evidence type="ECO:0000313" key="2">
    <source>
        <dbReference type="EMBL" id="CAE7586817.1"/>
    </source>
</evidence>
<dbReference type="Proteomes" id="UP000604046">
    <property type="component" value="Unassembled WGS sequence"/>
</dbReference>
<evidence type="ECO:0000313" key="3">
    <source>
        <dbReference type="Proteomes" id="UP000604046"/>
    </source>
</evidence>
<feature type="transmembrane region" description="Helical" evidence="1">
    <location>
        <begin position="903"/>
        <end position="921"/>
    </location>
</feature>
<dbReference type="OrthoDB" id="435840at2759"/>
<dbReference type="AlphaFoldDB" id="A0A812UVV8"/>
<feature type="transmembrane region" description="Helical" evidence="1">
    <location>
        <begin position="1057"/>
        <end position="1079"/>
    </location>
</feature>
<feature type="transmembrane region" description="Helical" evidence="1">
    <location>
        <begin position="1091"/>
        <end position="1109"/>
    </location>
</feature>
<keyword evidence="1" id="KW-0812">Transmembrane</keyword>
<gene>
    <name evidence="2" type="ORF">SNAT2548_LOCUS33452</name>
</gene>
<name>A0A812UVV8_9DINO</name>
<comment type="caution">
    <text evidence="2">The sequence shown here is derived from an EMBL/GenBank/DDBJ whole genome shotgun (WGS) entry which is preliminary data.</text>
</comment>
<keyword evidence="1" id="KW-0472">Membrane</keyword>
<feature type="transmembrane region" description="Helical" evidence="1">
    <location>
        <begin position="1028"/>
        <end position="1045"/>
    </location>
</feature>
<feature type="transmembrane region" description="Helical" evidence="1">
    <location>
        <begin position="840"/>
        <end position="865"/>
    </location>
</feature>
<dbReference type="EMBL" id="CAJNDS010002757">
    <property type="protein sequence ID" value="CAE7586817.1"/>
    <property type="molecule type" value="Genomic_DNA"/>
</dbReference>
<keyword evidence="3" id="KW-1185">Reference proteome</keyword>
<accession>A0A812UVV8</accession>
<reference evidence="2" key="1">
    <citation type="submission" date="2021-02" db="EMBL/GenBank/DDBJ databases">
        <authorList>
            <person name="Dougan E. K."/>
            <person name="Rhodes N."/>
            <person name="Thang M."/>
            <person name="Chan C."/>
        </authorList>
    </citation>
    <scope>NUCLEOTIDE SEQUENCE</scope>
</reference>
<keyword evidence="1" id="KW-1133">Transmembrane helix</keyword>
<protein>
    <submittedName>
        <fullName evidence="2">Uncharacterized protein</fullName>
    </submittedName>
</protein>
<feature type="transmembrane region" description="Helical" evidence="1">
    <location>
        <begin position="1129"/>
        <end position="1155"/>
    </location>
</feature>
<feature type="transmembrane region" description="Helical" evidence="1">
    <location>
        <begin position="933"/>
        <end position="953"/>
    </location>
</feature>
<proteinExistence type="predicted"/>
<evidence type="ECO:0000256" key="1">
    <source>
        <dbReference type="SAM" id="Phobius"/>
    </source>
</evidence>